<comment type="similarity">
    <text evidence="1">Belongs to the short-chain dehydrogenases/reductases (SDR) family.</text>
</comment>
<dbReference type="PANTHER" id="PTHR42760:SF133">
    <property type="entry name" value="3-OXOACYL-[ACYL-CARRIER-PROTEIN] REDUCTASE"/>
    <property type="match status" value="1"/>
</dbReference>
<evidence type="ECO:0000313" key="4">
    <source>
        <dbReference type="Proteomes" id="UP000183407"/>
    </source>
</evidence>
<dbReference type="Proteomes" id="UP000183407">
    <property type="component" value="Unassembled WGS sequence"/>
</dbReference>
<dbReference type="Gene3D" id="3.40.50.720">
    <property type="entry name" value="NAD(P)-binding Rossmann-like Domain"/>
    <property type="match status" value="1"/>
</dbReference>
<dbReference type="InterPro" id="IPR036291">
    <property type="entry name" value="NAD(P)-bd_dom_sf"/>
</dbReference>
<dbReference type="PRINTS" id="PR00080">
    <property type="entry name" value="SDRFAMILY"/>
</dbReference>
<dbReference type="InterPro" id="IPR002347">
    <property type="entry name" value="SDR_fam"/>
</dbReference>
<dbReference type="PANTHER" id="PTHR42760">
    <property type="entry name" value="SHORT-CHAIN DEHYDROGENASES/REDUCTASES FAMILY MEMBER"/>
    <property type="match status" value="1"/>
</dbReference>
<dbReference type="FunFam" id="3.40.50.720:FF:000084">
    <property type="entry name" value="Short-chain dehydrogenase reductase"/>
    <property type="match status" value="1"/>
</dbReference>
<sequence length="266" mass="26793">MTTTEAIPAGAGSSGYAGKRVVVTGGTAGIGAAVVAQLTAAGAQVMSAARSRPERAADLFVQADVSTAEGVQALAARALAEFGGVDVVVHVVGGSSAPPGGVLALTDAHWQSDLDTNLLAAVRLDRALVPTMLEQGSGVIVHITSIQRRLPLESTIAYAASKAALSNYSKALANELGPQGIRVVSIAPGFVETDAATRLVERIARESGTDTQAARQQLMDALGGIPLGRPAQPHEVAALVAFVASDQAAAITGTEITIDGGTIPTT</sequence>
<evidence type="ECO:0000256" key="1">
    <source>
        <dbReference type="ARBA" id="ARBA00006484"/>
    </source>
</evidence>
<protein>
    <recommendedName>
        <fullName evidence="5">NAD(P)-dependent dehydrogenase, short-chain alcohol dehydrogenase family</fullName>
    </recommendedName>
</protein>
<dbReference type="PRINTS" id="PR00081">
    <property type="entry name" value="GDHRDH"/>
</dbReference>
<dbReference type="InterPro" id="IPR020904">
    <property type="entry name" value="Sc_DH/Rdtase_CS"/>
</dbReference>
<keyword evidence="2" id="KW-0560">Oxidoreductase</keyword>
<organism evidence="3 4">
    <name type="scientific">Rhodococcus jostii</name>
    <dbReference type="NCBI Taxonomy" id="132919"/>
    <lineage>
        <taxon>Bacteria</taxon>
        <taxon>Bacillati</taxon>
        <taxon>Actinomycetota</taxon>
        <taxon>Actinomycetes</taxon>
        <taxon>Mycobacteriales</taxon>
        <taxon>Nocardiaceae</taxon>
        <taxon>Rhodococcus</taxon>
    </lineage>
</organism>
<proteinExistence type="inferred from homology"/>
<dbReference type="AlphaFoldDB" id="A0A1H5DQF2"/>
<dbReference type="EMBL" id="FNTL01000004">
    <property type="protein sequence ID" value="SED81102.1"/>
    <property type="molecule type" value="Genomic_DNA"/>
</dbReference>
<name>A0A1H5DQF2_RHOJO</name>
<gene>
    <name evidence="3" type="ORF">SAMN04490220_5634</name>
</gene>
<dbReference type="PROSITE" id="PS00061">
    <property type="entry name" value="ADH_SHORT"/>
    <property type="match status" value="1"/>
</dbReference>
<dbReference type="NCBIfam" id="NF005095">
    <property type="entry name" value="PRK06523.1"/>
    <property type="match status" value="1"/>
</dbReference>
<dbReference type="Pfam" id="PF13561">
    <property type="entry name" value="adh_short_C2"/>
    <property type="match status" value="1"/>
</dbReference>
<dbReference type="GO" id="GO:0016616">
    <property type="term" value="F:oxidoreductase activity, acting on the CH-OH group of donors, NAD or NADP as acceptor"/>
    <property type="evidence" value="ECO:0007669"/>
    <property type="project" value="TreeGrafter"/>
</dbReference>
<dbReference type="SUPFAM" id="SSF51735">
    <property type="entry name" value="NAD(P)-binding Rossmann-fold domains"/>
    <property type="match status" value="1"/>
</dbReference>
<dbReference type="OrthoDB" id="8959163at2"/>
<dbReference type="RefSeq" id="WP_073361636.1">
    <property type="nucleotide sequence ID" value="NZ_FNTL01000004.1"/>
</dbReference>
<reference evidence="4" key="1">
    <citation type="submission" date="2016-10" db="EMBL/GenBank/DDBJ databases">
        <authorList>
            <person name="Varghese N."/>
        </authorList>
    </citation>
    <scope>NUCLEOTIDE SEQUENCE [LARGE SCALE GENOMIC DNA]</scope>
    <source>
        <strain evidence="4">DSM 44719</strain>
    </source>
</reference>
<evidence type="ECO:0000313" key="3">
    <source>
        <dbReference type="EMBL" id="SED81102.1"/>
    </source>
</evidence>
<evidence type="ECO:0008006" key="5">
    <source>
        <dbReference type="Google" id="ProtNLM"/>
    </source>
</evidence>
<evidence type="ECO:0000256" key="2">
    <source>
        <dbReference type="ARBA" id="ARBA00023002"/>
    </source>
</evidence>
<accession>A0A1H5DQF2</accession>